<keyword evidence="1" id="KW-0812">Transmembrane</keyword>
<name>A0ABV6CXS4_9SPHN</name>
<keyword evidence="1" id="KW-0472">Membrane</keyword>
<keyword evidence="3" id="KW-1185">Reference proteome</keyword>
<comment type="caution">
    <text evidence="2">The sequence shown here is derived from an EMBL/GenBank/DDBJ whole genome shotgun (WGS) entry which is preliminary data.</text>
</comment>
<keyword evidence="1" id="KW-1133">Transmembrane helix</keyword>
<reference evidence="2 3" key="1">
    <citation type="submission" date="2024-09" db="EMBL/GenBank/DDBJ databases">
        <authorList>
            <person name="Sun Q."/>
            <person name="Mori K."/>
        </authorList>
    </citation>
    <scope>NUCLEOTIDE SEQUENCE [LARGE SCALE GENOMIC DNA]</scope>
    <source>
        <strain evidence="2 3">CCM 7706</strain>
    </source>
</reference>
<dbReference type="EMBL" id="JBHLWK010000015">
    <property type="protein sequence ID" value="MFC0205189.1"/>
    <property type="molecule type" value="Genomic_DNA"/>
</dbReference>
<dbReference type="RefSeq" id="WP_379487920.1">
    <property type="nucleotide sequence ID" value="NZ_JBHLWK010000015.1"/>
</dbReference>
<evidence type="ECO:0008006" key="4">
    <source>
        <dbReference type="Google" id="ProtNLM"/>
    </source>
</evidence>
<organism evidence="2 3">
    <name type="scientific">Novosphingobium soli</name>
    <dbReference type="NCBI Taxonomy" id="574956"/>
    <lineage>
        <taxon>Bacteria</taxon>
        <taxon>Pseudomonadati</taxon>
        <taxon>Pseudomonadota</taxon>
        <taxon>Alphaproteobacteria</taxon>
        <taxon>Sphingomonadales</taxon>
        <taxon>Sphingomonadaceae</taxon>
        <taxon>Novosphingobium</taxon>
    </lineage>
</organism>
<sequence length="179" mass="18549">MVDGTSSGAVREAKSFSAMIGRFTAAVVAITALIAALTSMTVAIKAGWKEVGPFFVQLLTTGKAEIPPRTEPKPDPVLMSGDLAARLKDDDSVDRHKARDDLAQAIATASPGSVSALVAQASPQDYRLQLGIAVALAKAPGGWRAADGTAQARLQEMAAGARDATLGRALRAALANQRR</sequence>
<evidence type="ECO:0000313" key="2">
    <source>
        <dbReference type="EMBL" id="MFC0205189.1"/>
    </source>
</evidence>
<gene>
    <name evidence="2" type="ORF">ACFFJC_13025</name>
</gene>
<evidence type="ECO:0000313" key="3">
    <source>
        <dbReference type="Proteomes" id="UP001589798"/>
    </source>
</evidence>
<accession>A0ABV6CXS4</accession>
<dbReference type="Proteomes" id="UP001589798">
    <property type="component" value="Unassembled WGS sequence"/>
</dbReference>
<protein>
    <recommendedName>
        <fullName evidence="4">Periplasmic heavy metal sensor</fullName>
    </recommendedName>
</protein>
<evidence type="ECO:0000256" key="1">
    <source>
        <dbReference type="SAM" id="Phobius"/>
    </source>
</evidence>
<proteinExistence type="predicted"/>
<feature type="transmembrane region" description="Helical" evidence="1">
    <location>
        <begin position="20"/>
        <end position="44"/>
    </location>
</feature>